<dbReference type="Gene3D" id="6.10.140.1440">
    <property type="match status" value="1"/>
</dbReference>
<feature type="compositionally biased region" description="Basic and acidic residues" evidence="12">
    <location>
        <begin position="1351"/>
        <end position="1366"/>
    </location>
</feature>
<feature type="compositionally biased region" description="Polar residues" evidence="12">
    <location>
        <begin position="1616"/>
        <end position="1646"/>
    </location>
</feature>
<dbReference type="CDD" id="cd18793">
    <property type="entry name" value="SF2_C_SNF"/>
    <property type="match status" value="1"/>
</dbReference>
<evidence type="ECO:0000256" key="10">
    <source>
        <dbReference type="ARBA" id="ARBA00023242"/>
    </source>
</evidence>
<keyword evidence="7" id="KW-0805">Transcription regulation</keyword>
<dbReference type="FunFam" id="2.40.50.40:FF:000014">
    <property type="entry name" value="Chromodomain-helicase-DNA-binding protein 2 isoform 1"/>
    <property type="match status" value="1"/>
</dbReference>
<feature type="compositionally biased region" description="Basic and acidic residues" evidence="12">
    <location>
        <begin position="1404"/>
        <end position="1422"/>
    </location>
</feature>
<evidence type="ECO:0000256" key="9">
    <source>
        <dbReference type="ARBA" id="ARBA00023163"/>
    </source>
</evidence>
<keyword evidence="9" id="KW-0804">Transcription</keyword>
<keyword evidence="10" id="KW-0539">Nucleus</keyword>
<sequence length="1823" mass="208545">MCVKNIQRGRGIKLHFWHLSPTFSDSNNSGSGSGSGSGSSDSDSGSQSGSGSSGSSSQSENGNDEDGGQPQTENLSDSQDGFGRVTKTAIIKDVAKSATELPDLYGIRRSGRQRKEVARYTVAQESGSDEQPRRRRGGTARNKPRSRGQGDKSSSGGSESEFSDGYRPATRRPTRAQPRRTTRRPPAGRNAKSTRTSTLSSDDQSSDSDGGEPSRSSARQSTKQKIRTNKNTRAKTRATRAKRRATRQHVSYKEESEAATESDELIEMEASQSQDCSNNDAETIEAVLYSRVGKKGAVGSKTTFYNVQDNGDPNEMLETEETEKQYLIKWKGWAHIHNTWESEAGLIEQKINGLKKLEKFKKRDEDLCEWKDAATVEDIDYFMCQCEMMEQLQKEYYTVERVVMHAPPRAGAGEGSGLPDYLVKWQCLPYADCTWEDGDLITRKFQTAIDEYNDRQNSQCIPSKYCKVLKTRPKFVPLKDQPSYVGTEELELRDYQLEGLNWLLHSWCKLNSVILADEMGLGKTIQTIAFLSVLASQHQLYGPFLLVVPLSTIATWQREFKLWSPSINCVVYLGDISSRNKIREYEWCHPGNKRLKFNVLITTYEIVLKDRSFLNSVDWAVLGVDEAHRLKNDDSLLYKCLTAFNTNHRLLITGTPLQNSLKELWSLLHFIMPDKFDLWADFEERHSTEDNTGFRRLHKEIEPFLLRRVKKDVEKSLPAKVEQILRIEMTKIQKQYYRWILTKNYKALSKGLKGNMGGFMNVIMELKKCCNHAFLVRPPDADDDHKDPFEALVKASGKLILLDKLLMRLKEAGHRVLIFSQMVRMLDILAEYLQYRHFPFQRLDGTIRGEQRKQSMEHFNADGSPDFCFLLSTRAGGLGVNLATADTVVIFDSDWNPQNDLQAQARAHRIGQKKQVSVYRLVTKNSVEEDIIERAKKKMVLDHLVIQRMDTTGRTVLSRNGLGTSSNNNPFGKDELTAILKFGAEELFKETEEEEQDIQVDIDEILKRAETRNADDHNSATDELLSQFKVVSFDNLEDQEIEGRTKQESTGKDWDDIIPENDRKKIEEEEMNQQMIDLNLPPRHRKKVTQMQLNYFDSDDERTRKRRGRKGDDDSDSSDDSDDGDRTKRRGRRPVARQSIKGFNNAEIRRFIKSYKKFGHPQERLDAIAGDAELQEKSEADLKHLADLLQTQCESAMKEYEQKLLDDPNFDGKKTHRGPTFQLSSVVVNAKLVLQAVKDLEPLAAVIPKDKEAQKIFQLPVHVKSAHFDCAWDTEEDSNLLKGIYEYGMGNWEAIKMDPQLHLYDKVLPDGQMKPQSKHLHTRAEYLLKVLRKHIDGSSKPPTTRKSRVNKKSEVRSHKVKSKEIVEDTDDDDSDVEMRETKEEKENQEKPVSDVPKKKKKKQSKEGKTAKTKEKGDEERPDKKKKKKNKGKTDVAGPMHFTTNETVSITMKANADLPAAVFNACKERMRPVKKSLKQLDNPDPSMSDKEQMNHTRRCLIRIGNHINSCLADIKEPDAVKEWRSNLWIFVSKFTEFDASRLHKLYKQALKEKCKDGNKVISNADTDGTAHSSGTTSHHHHHHHKRKHDIDQQKDLHRLPVKRAIGNLDAHSDNSRDSCLSNGPHHTNSQREAASNSLDKWHQTSPLTRDDSLKNRYGEAPNSYNRPPGQYGDSYRAYSHEDHHRYRGEGKREYSYGTGYYRSGAGGTGYGSRYDRSDRNRSEHHDEYWGHRNEHRKEHGMYSHRPPGDDRWGDDRYSHGERKRRRDDYSSYDRDRSYPFKDMKQDIFTALSPPDSRQQAYQGAAVPAMPPPVSPSPLDPRHKH</sequence>
<dbReference type="Gene3D" id="3.40.50.300">
    <property type="entry name" value="P-loop containing nucleotide triphosphate hydrolases"/>
    <property type="match status" value="1"/>
</dbReference>
<comment type="subcellular location">
    <subcellularLocation>
        <location evidence="1">Nucleus</location>
    </subcellularLocation>
</comment>
<feature type="region of interest" description="Disordered" evidence="12">
    <location>
        <begin position="1605"/>
        <end position="1823"/>
    </location>
</feature>
<feature type="compositionally biased region" description="Acidic residues" evidence="12">
    <location>
        <begin position="1113"/>
        <end position="1123"/>
    </location>
</feature>
<dbReference type="PANTHER" id="PTHR45623:SF14">
    <property type="entry name" value="CHROMODOMAIN-HELICASE-DNA-BINDING PROTEIN 1"/>
    <property type="match status" value="1"/>
</dbReference>
<keyword evidence="5" id="KW-0378">Hydrolase</keyword>
<feature type="compositionally biased region" description="Polar residues" evidence="12">
    <location>
        <begin position="69"/>
        <end position="79"/>
    </location>
</feature>
<feature type="compositionally biased region" description="Basic and acidic residues" evidence="12">
    <location>
        <begin position="1677"/>
        <end position="1693"/>
    </location>
</feature>
<evidence type="ECO:0000256" key="7">
    <source>
        <dbReference type="ARBA" id="ARBA00023015"/>
    </source>
</evidence>
<dbReference type="GO" id="GO:0042393">
    <property type="term" value="F:histone binding"/>
    <property type="evidence" value="ECO:0007669"/>
    <property type="project" value="TreeGrafter"/>
</dbReference>
<feature type="domain" description="Chromo" evidence="13">
    <location>
        <begin position="397"/>
        <end position="464"/>
    </location>
</feature>
<dbReference type="InterPro" id="IPR049730">
    <property type="entry name" value="SNF2/RAD54-like_C"/>
</dbReference>
<feature type="compositionally biased region" description="Basic residues" evidence="12">
    <location>
        <begin position="169"/>
        <end position="183"/>
    </location>
</feature>
<gene>
    <name evidence="16" type="ORF">NP493_21g11012</name>
</gene>
<feature type="compositionally biased region" description="Acidic residues" evidence="12">
    <location>
        <begin position="257"/>
        <end position="267"/>
    </location>
</feature>
<dbReference type="Pfam" id="PF00176">
    <property type="entry name" value="SNF2-rel_dom"/>
    <property type="match status" value="1"/>
</dbReference>
<dbReference type="SMART" id="SM00487">
    <property type="entry name" value="DEXDc"/>
    <property type="match status" value="1"/>
</dbReference>
<evidence type="ECO:0000256" key="11">
    <source>
        <dbReference type="ARBA" id="ARBA00049360"/>
    </source>
</evidence>
<dbReference type="GO" id="GO:0005524">
    <property type="term" value="F:ATP binding"/>
    <property type="evidence" value="ECO:0007669"/>
    <property type="project" value="UniProtKB-KW"/>
</dbReference>
<dbReference type="Pfam" id="PF23588">
    <property type="entry name" value="HTH_CHD1_Hrp3"/>
    <property type="match status" value="1"/>
</dbReference>
<feature type="region of interest" description="Disordered" evidence="12">
    <location>
        <begin position="1333"/>
        <end position="1439"/>
    </location>
</feature>
<name>A0AAD9PDU6_RIDPI</name>
<dbReference type="Proteomes" id="UP001209878">
    <property type="component" value="Unassembled WGS sequence"/>
</dbReference>
<feature type="compositionally biased region" description="Low complexity" evidence="12">
    <location>
        <begin position="184"/>
        <end position="203"/>
    </location>
</feature>
<evidence type="ECO:0000256" key="3">
    <source>
        <dbReference type="ARBA" id="ARBA00022737"/>
    </source>
</evidence>
<evidence type="ECO:0000256" key="6">
    <source>
        <dbReference type="ARBA" id="ARBA00022840"/>
    </source>
</evidence>
<dbReference type="InterPro" id="IPR001650">
    <property type="entry name" value="Helicase_C-like"/>
</dbReference>
<dbReference type="InterPro" id="IPR000330">
    <property type="entry name" value="SNF2_N"/>
</dbReference>
<reference evidence="16" key="1">
    <citation type="journal article" date="2023" name="Mol. Biol. Evol.">
        <title>Third-Generation Sequencing Reveals the Adaptive Role of the Epigenome in Three Deep-Sea Polychaetes.</title>
        <authorList>
            <person name="Perez M."/>
            <person name="Aroh O."/>
            <person name="Sun Y."/>
            <person name="Lan Y."/>
            <person name="Juniper S.K."/>
            <person name="Young C.R."/>
            <person name="Angers B."/>
            <person name="Qian P.Y."/>
        </authorList>
    </citation>
    <scope>NUCLEOTIDE SEQUENCE</scope>
    <source>
        <strain evidence="16">R07B-5</strain>
    </source>
</reference>
<dbReference type="InterPro" id="IPR023780">
    <property type="entry name" value="Chromo_domain"/>
</dbReference>
<dbReference type="PROSITE" id="PS51192">
    <property type="entry name" value="HELICASE_ATP_BIND_1"/>
    <property type="match status" value="1"/>
</dbReference>
<feature type="compositionally biased region" description="Basic residues" evidence="12">
    <location>
        <begin position="1576"/>
        <end position="1586"/>
    </location>
</feature>
<dbReference type="GO" id="GO:0034728">
    <property type="term" value="P:nucleosome organization"/>
    <property type="evidence" value="ECO:0007669"/>
    <property type="project" value="TreeGrafter"/>
</dbReference>
<keyword evidence="3" id="KW-0677">Repeat</keyword>
<dbReference type="SMART" id="SM01176">
    <property type="entry name" value="DUF4208"/>
    <property type="match status" value="1"/>
</dbReference>
<dbReference type="InterPro" id="IPR000953">
    <property type="entry name" value="Chromo/chromo_shadow_dom"/>
</dbReference>
<dbReference type="InterPro" id="IPR025260">
    <property type="entry name" value="CHD1-like_C"/>
</dbReference>
<dbReference type="GO" id="GO:0000785">
    <property type="term" value="C:chromatin"/>
    <property type="evidence" value="ECO:0007669"/>
    <property type="project" value="TreeGrafter"/>
</dbReference>
<organism evidence="16 17">
    <name type="scientific">Ridgeia piscesae</name>
    <name type="common">Tubeworm</name>
    <dbReference type="NCBI Taxonomy" id="27915"/>
    <lineage>
        <taxon>Eukaryota</taxon>
        <taxon>Metazoa</taxon>
        <taxon>Spiralia</taxon>
        <taxon>Lophotrochozoa</taxon>
        <taxon>Annelida</taxon>
        <taxon>Polychaeta</taxon>
        <taxon>Sedentaria</taxon>
        <taxon>Canalipalpata</taxon>
        <taxon>Sabellida</taxon>
        <taxon>Siboglinidae</taxon>
        <taxon>Ridgeia</taxon>
    </lineage>
</organism>
<dbReference type="InterPro" id="IPR014001">
    <property type="entry name" value="Helicase_ATP-bd"/>
</dbReference>
<keyword evidence="6" id="KW-0067">ATP-binding</keyword>
<evidence type="ECO:0000256" key="5">
    <source>
        <dbReference type="ARBA" id="ARBA00022801"/>
    </source>
</evidence>
<accession>A0AAD9PDU6</accession>
<evidence type="ECO:0000256" key="2">
    <source>
        <dbReference type="ARBA" id="ARBA00007025"/>
    </source>
</evidence>
<dbReference type="GO" id="GO:0003682">
    <property type="term" value="F:chromatin binding"/>
    <property type="evidence" value="ECO:0007669"/>
    <property type="project" value="TreeGrafter"/>
</dbReference>
<keyword evidence="17" id="KW-1185">Reference proteome</keyword>
<feature type="region of interest" description="Disordered" evidence="12">
    <location>
        <begin position="1039"/>
        <end position="1058"/>
    </location>
</feature>
<proteinExistence type="inferred from homology"/>
<keyword evidence="4" id="KW-0547">Nucleotide-binding</keyword>
<feature type="region of interest" description="Disordered" evidence="12">
    <location>
        <begin position="20"/>
        <end position="278"/>
    </location>
</feature>
<evidence type="ECO:0000259" key="13">
    <source>
        <dbReference type="PROSITE" id="PS50013"/>
    </source>
</evidence>
<evidence type="ECO:0000256" key="12">
    <source>
        <dbReference type="SAM" id="MobiDB-lite"/>
    </source>
</evidence>
<evidence type="ECO:0008006" key="18">
    <source>
        <dbReference type="Google" id="ProtNLM"/>
    </source>
</evidence>
<dbReference type="Pfam" id="PF00271">
    <property type="entry name" value="Helicase_C"/>
    <property type="match status" value="1"/>
</dbReference>
<dbReference type="FunFam" id="3.40.50.300:FF:000130">
    <property type="entry name" value="Chromodomain-helicase-DNA-binding protein 2 isoform 1"/>
    <property type="match status" value="1"/>
</dbReference>
<feature type="compositionally biased region" description="Low complexity" evidence="12">
    <location>
        <begin position="151"/>
        <end position="168"/>
    </location>
</feature>
<feature type="region of interest" description="Disordered" evidence="12">
    <location>
        <begin position="1090"/>
        <end position="1140"/>
    </location>
</feature>
<dbReference type="PROSITE" id="PS50013">
    <property type="entry name" value="CHROMO_2"/>
    <property type="match status" value="2"/>
</dbReference>
<comment type="catalytic activity">
    <reaction evidence="11">
        <text>ATP + H2O = ADP + phosphate + H(+)</text>
        <dbReference type="Rhea" id="RHEA:13065"/>
        <dbReference type="ChEBI" id="CHEBI:15377"/>
        <dbReference type="ChEBI" id="CHEBI:15378"/>
        <dbReference type="ChEBI" id="CHEBI:30616"/>
        <dbReference type="ChEBI" id="CHEBI:43474"/>
        <dbReference type="ChEBI" id="CHEBI:456216"/>
    </reaction>
</comment>
<feature type="domain" description="Helicase ATP-binding" evidence="14">
    <location>
        <begin position="504"/>
        <end position="674"/>
    </location>
</feature>
<feature type="compositionally biased region" description="Basic and acidic residues" evidence="12">
    <location>
        <begin position="1041"/>
        <end position="1058"/>
    </location>
</feature>
<comment type="caution">
    <text evidence="16">The sequence shown here is derived from an EMBL/GenBank/DDBJ whole genome shotgun (WGS) entry which is preliminary data.</text>
</comment>
<dbReference type="FunFam" id="3.40.50.10810:FF:000007">
    <property type="entry name" value="Chromodomain-helicase-DNA-binding protein 2 isoform 1"/>
    <property type="match status" value="1"/>
</dbReference>
<dbReference type="InterPro" id="IPR038718">
    <property type="entry name" value="SNF2-like_sf"/>
</dbReference>
<dbReference type="GO" id="GO:0140658">
    <property type="term" value="F:ATP-dependent chromatin remodeler activity"/>
    <property type="evidence" value="ECO:0007669"/>
    <property type="project" value="TreeGrafter"/>
</dbReference>
<dbReference type="InterPro" id="IPR027417">
    <property type="entry name" value="P-loop_NTPase"/>
</dbReference>
<evidence type="ECO:0000313" key="17">
    <source>
        <dbReference type="Proteomes" id="UP001209878"/>
    </source>
</evidence>
<keyword evidence="8" id="KW-0238">DNA-binding</keyword>
<evidence type="ECO:0000256" key="4">
    <source>
        <dbReference type="ARBA" id="ARBA00022741"/>
    </source>
</evidence>
<dbReference type="InterPro" id="IPR040793">
    <property type="entry name" value="CDH1_2_SANT_HL1"/>
</dbReference>
<comment type="similarity">
    <text evidence="2">Belongs to the SNF2/RAD54 helicase family.</text>
</comment>
<dbReference type="GO" id="GO:0016887">
    <property type="term" value="F:ATP hydrolysis activity"/>
    <property type="evidence" value="ECO:0007669"/>
    <property type="project" value="TreeGrafter"/>
</dbReference>
<protein>
    <recommendedName>
        <fullName evidence="18">DNA helicase</fullName>
    </recommendedName>
</protein>
<dbReference type="GO" id="GO:0003677">
    <property type="term" value="F:DNA binding"/>
    <property type="evidence" value="ECO:0007669"/>
    <property type="project" value="UniProtKB-KW"/>
</dbReference>
<dbReference type="Pfam" id="PF13907">
    <property type="entry name" value="CHD1-like_C"/>
    <property type="match status" value="1"/>
</dbReference>
<dbReference type="GO" id="GO:0005634">
    <property type="term" value="C:nucleus"/>
    <property type="evidence" value="ECO:0007669"/>
    <property type="project" value="UniProtKB-SubCell"/>
</dbReference>
<dbReference type="InterPro" id="IPR056302">
    <property type="entry name" value="CHD1-2/Hrp3_HTH"/>
</dbReference>
<feature type="compositionally biased region" description="Basic and acidic residues" evidence="12">
    <location>
        <begin position="1712"/>
        <end position="1784"/>
    </location>
</feature>
<feature type="compositionally biased region" description="Basic and acidic residues" evidence="12">
    <location>
        <begin position="1647"/>
        <end position="1656"/>
    </location>
</feature>
<dbReference type="CDD" id="cd18666">
    <property type="entry name" value="CD1_tandem_CHD1-2_like"/>
    <property type="match status" value="1"/>
</dbReference>
<dbReference type="EMBL" id="JAODUO010000021">
    <property type="protein sequence ID" value="KAK2192903.1"/>
    <property type="molecule type" value="Genomic_DNA"/>
</dbReference>
<feature type="compositionally biased region" description="Basic residues" evidence="12">
    <location>
        <begin position="222"/>
        <end position="247"/>
    </location>
</feature>
<dbReference type="SMART" id="SM00298">
    <property type="entry name" value="CHROMO"/>
    <property type="match status" value="2"/>
</dbReference>
<evidence type="ECO:0000259" key="15">
    <source>
        <dbReference type="PROSITE" id="PS51194"/>
    </source>
</evidence>
<dbReference type="InterPro" id="IPR023779">
    <property type="entry name" value="Chromodomain_CS"/>
</dbReference>
<evidence type="ECO:0000256" key="8">
    <source>
        <dbReference type="ARBA" id="ARBA00023125"/>
    </source>
</evidence>
<feature type="region of interest" description="Disordered" evidence="12">
    <location>
        <begin position="1561"/>
        <end position="1593"/>
    </location>
</feature>
<dbReference type="PROSITE" id="PS00598">
    <property type="entry name" value="CHROMO_1"/>
    <property type="match status" value="1"/>
</dbReference>
<feature type="domain" description="Helicase C-terminal" evidence="15">
    <location>
        <begin position="801"/>
        <end position="952"/>
    </location>
</feature>
<feature type="domain" description="Chromo" evidence="13">
    <location>
        <begin position="282"/>
        <end position="363"/>
    </location>
</feature>
<dbReference type="Gene3D" id="3.40.50.10810">
    <property type="entry name" value="Tandem AAA-ATPase domain"/>
    <property type="match status" value="1"/>
</dbReference>
<dbReference type="SUPFAM" id="SSF52540">
    <property type="entry name" value="P-loop containing nucleoside triphosphate hydrolases"/>
    <property type="match status" value="2"/>
</dbReference>
<feature type="compositionally biased region" description="Basic residues" evidence="12">
    <location>
        <begin position="133"/>
        <end position="146"/>
    </location>
</feature>
<dbReference type="InterPro" id="IPR016197">
    <property type="entry name" value="Chromo-like_dom_sf"/>
</dbReference>
<evidence type="ECO:0000256" key="1">
    <source>
        <dbReference type="ARBA" id="ARBA00004123"/>
    </source>
</evidence>
<evidence type="ECO:0000313" key="16">
    <source>
        <dbReference type="EMBL" id="KAK2192903.1"/>
    </source>
</evidence>
<dbReference type="Gene3D" id="1.10.10.60">
    <property type="entry name" value="Homeodomain-like"/>
    <property type="match status" value="1"/>
</dbReference>
<dbReference type="PANTHER" id="PTHR45623">
    <property type="entry name" value="CHROMODOMAIN-HELICASE-DNA-BINDING PROTEIN 3-RELATED-RELATED"/>
    <property type="match status" value="1"/>
</dbReference>
<dbReference type="PROSITE" id="PS51194">
    <property type="entry name" value="HELICASE_CTER"/>
    <property type="match status" value="1"/>
</dbReference>
<dbReference type="SUPFAM" id="SSF54160">
    <property type="entry name" value="Chromo domain-like"/>
    <property type="match status" value="2"/>
</dbReference>
<feature type="compositionally biased region" description="Basic and acidic residues" evidence="12">
    <location>
        <begin position="1376"/>
        <end position="1396"/>
    </location>
</feature>
<feature type="compositionally biased region" description="Low complexity" evidence="12">
    <location>
        <begin position="38"/>
        <end position="61"/>
    </location>
</feature>
<evidence type="ECO:0000259" key="14">
    <source>
        <dbReference type="PROSITE" id="PS51192"/>
    </source>
</evidence>
<dbReference type="Gene3D" id="2.40.50.40">
    <property type="match status" value="2"/>
</dbReference>
<dbReference type="SMART" id="SM00490">
    <property type="entry name" value="HELICc"/>
    <property type="match status" value="1"/>
</dbReference>
<dbReference type="Pfam" id="PF18375">
    <property type="entry name" value="CDH1_2_SANT_HL1"/>
    <property type="match status" value="1"/>
</dbReference>
<feature type="compositionally biased region" description="Pro residues" evidence="12">
    <location>
        <begin position="1807"/>
        <end position="1817"/>
    </location>
</feature>
<dbReference type="Pfam" id="PF00385">
    <property type="entry name" value="Chromo"/>
    <property type="match status" value="2"/>
</dbReference>